<sequence>MQSHPHPPAHPGRKADLLKRLRGCPAAWRHGGAATGATALALLPVFGLPVTPAGQPFLPVLAIISAAFLFGYGSAAAAALAASLVAALLMLADGGFSGADAPRAALSLLAFLMVAFGMAAAAEAMRGIFALMDGADERRRAGIAVPAAAPSARMQALRLLTLSPEERRAVPRPR</sequence>
<dbReference type="Proteomes" id="UP000245765">
    <property type="component" value="Unassembled WGS sequence"/>
</dbReference>
<keyword evidence="1" id="KW-0812">Transmembrane</keyword>
<evidence type="ECO:0000313" key="2">
    <source>
        <dbReference type="EMBL" id="PWS37302.1"/>
    </source>
</evidence>
<feature type="transmembrane region" description="Helical" evidence="1">
    <location>
        <begin position="60"/>
        <end position="92"/>
    </location>
</feature>
<protein>
    <submittedName>
        <fullName evidence="2">Uncharacterized protein</fullName>
    </submittedName>
</protein>
<name>A0A317FG07_9PROT</name>
<dbReference type="EMBL" id="QGNA01000002">
    <property type="protein sequence ID" value="PWS37302.1"/>
    <property type="molecule type" value="Genomic_DNA"/>
</dbReference>
<feature type="transmembrane region" description="Helical" evidence="1">
    <location>
        <begin position="27"/>
        <end position="48"/>
    </location>
</feature>
<evidence type="ECO:0000313" key="3">
    <source>
        <dbReference type="Proteomes" id="UP000245765"/>
    </source>
</evidence>
<feature type="transmembrane region" description="Helical" evidence="1">
    <location>
        <begin position="104"/>
        <end position="122"/>
    </location>
</feature>
<accession>A0A317FG07</accession>
<gene>
    <name evidence="2" type="ORF">DFH01_10650</name>
</gene>
<keyword evidence="3" id="KW-1185">Reference proteome</keyword>
<evidence type="ECO:0000256" key="1">
    <source>
        <dbReference type="SAM" id="Phobius"/>
    </source>
</evidence>
<organism evidence="2 3">
    <name type="scientific">Falsiroseomonas bella</name>
    <dbReference type="NCBI Taxonomy" id="2184016"/>
    <lineage>
        <taxon>Bacteria</taxon>
        <taxon>Pseudomonadati</taxon>
        <taxon>Pseudomonadota</taxon>
        <taxon>Alphaproteobacteria</taxon>
        <taxon>Acetobacterales</taxon>
        <taxon>Roseomonadaceae</taxon>
        <taxon>Falsiroseomonas</taxon>
    </lineage>
</organism>
<proteinExistence type="predicted"/>
<dbReference type="AlphaFoldDB" id="A0A317FG07"/>
<comment type="caution">
    <text evidence="2">The sequence shown here is derived from an EMBL/GenBank/DDBJ whole genome shotgun (WGS) entry which is preliminary data.</text>
</comment>
<reference evidence="3" key="1">
    <citation type="submission" date="2018-05" db="EMBL/GenBank/DDBJ databases">
        <authorList>
            <person name="Du Z."/>
            <person name="Wang X."/>
        </authorList>
    </citation>
    <scope>NUCLEOTIDE SEQUENCE [LARGE SCALE GENOMIC DNA]</scope>
    <source>
        <strain evidence="3">CQN31</strain>
    </source>
</reference>
<keyword evidence="1" id="KW-1133">Transmembrane helix</keyword>
<keyword evidence="1" id="KW-0472">Membrane</keyword>
<dbReference type="RefSeq" id="WP_109870411.1">
    <property type="nucleotide sequence ID" value="NZ_QGNA01000002.1"/>
</dbReference>